<dbReference type="Proteomes" id="UP000736335">
    <property type="component" value="Unassembled WGS sequence"/>
</dbReference>
<evidence type="ECO:0008006" key="3">
    <source>
        <dbReference type="Google" id="ProtNLM"/>
    </source>
</evidence>
<name>A0A9P6H977_9AGAM</name>
<sequence length="440" mass="50848">MVKFFRTLSRRTRSLVCKSKGRKVTAGTEKQPDDSSVVHHEHAALPQELVDHIMEMLQDDLQALKACSLTCKAMFASTRHLIHRTLRLTVHNEKSVLARAKHLRHRKCDHDEVGLRLLTCKKERQLLQYTQQVCISMPQAFTPDTLQPHLHHFQSLDRVHTLTIEHFDSIPWAHDHKTYFLHFYPTLTSLTLTHAINHYRLLLQFAFQFPNLENLCIEELVNGERSRSELYVPTVIDQSPPLCGHLRLVGVDTAVPWPVDLTLELPNGINFRSVELEAFFGSRAQHVLNACAGTLESLTIVPQGTGYLQLHNLRFTKIPGLRQLTLRMSFPQLSALALELLPRSMSTISSSMFHEFVLEISRIPADFCGSYSLYWGEWERIDRFLETRFASRQNFRLVIRTSELCDQETFEKYAKETFPFMAGRGCIRFESSNSIEKYWS</sequence>
<proteinExistence type="predicted"/>
<evidence type="ECO:0000313" key="2">
    <source>
        <dbReference type="Proteomes" id="UP000736335"/>
    </source>
</evidence>
<organism evidence="1 2">
    <name type="scientific">Thelephora terrestris</name>
    <dbReference type="NCBI Taxonomy" id="56493"/>
    <lineage>
        <taxon>Eukaryota</taxon>
        <taxon>Fungi</taxon>
        <taxon>Dikarya</taxon>
        <taxon>Basidiomycota</taxon>
        <taxon>Agaricomycotina</taxon>
        <taxon>Agaricomycetes</taxon>
        <taxon>Thelephorales</taxon>
        <taxon>Thelephoraceae</taxon>
        <taxon>Thelephora</taxon>
    </lineage>
</organism>
<dbReference type="AlphaFoldDB" id="A0A9P6H977"/>
<keyword evidence="2" id="KW-1185">Reference proteome</keyword>
<accession>A0A9P6H977</accession>
<reference evidence="1" key="2">
    <citation type="submission" date="2020-11" db="EMBL/GenBank/DDBJ databases">
        <authorList>
            <consortium name="DOE Joint Genome Institute"/>
            <person name="Kuo A."/>
            <person name="Miyauchi S."/>
            <person name="Kiss E."/>
            <person name="Drula E."/>
            <person name="Kohler A."/>
            <person name="Sanchez-Garcia M."/>
            <person name="Andreopoulos B."/>
            <person name="Barry K.W."/>
            <person name="Bonito G."/>
            <person name="Buee M."/>
            <person name="Carver A."/>
            <person name="Chen C."/>
            <person name="Cichocki N."/>
            <person name="Clum A."/>
            <person name="Culley D."/>
            <person name="Crous P.W."/>
            <person name="Fauchery L."/>
            <person name="Girlanda M."/>
            <person name="Hayes R."/>
            <person name="Keri Z."/>
            <person name="Labutti K."/>
            <person name="Lipzen A."/>
            <person name="Lombard V."/>
            <person name="Magnuson J."/>
            <person name="Maillard F."/>
            <person name="Morin E."/>
            <person name="Murat C."/>
            <person name="Nolan M."/>
            <person name="Ohm R."/>
            <person name="Pangilinan J."/>
            <person name="Pereira M."/>
            <person name="Perotto S."/>
            <person name="Peter M."/>
            <person name="Riley R."/>
            <person name="Sitrit Y."/>
            <person name="Stielow B."/>
            <person name="Szollosi G."/>
            <person name="Zifcakova L."/>
            <person name="Stursova M."/>
            <person name="Spatafora J.W."/>
            <person name="Tedersoo L."/>
            <person name="Vaario L.-M."/>
            <person name="Yamada A."/>
            <person name="Yan M."/>
            <person name="Wang P."/>
            <person name="Xu J."/>
            <person name="Bruns T."/>
            <person name="Baldrian P."/>
            <person name="Vilgalys R."/>
            <person name="Henrissat B."/>
            <person name="Grigoriev I.V."/>
            <person name="Hibbett D."/>
            <person name="Nagy L.G."/>
            <person name="Martin F.M."/>
        </authorList>
    </citation>
    <scope>NUCLEOTIDE SEQUENCE</scope>
    <source>
        <strain evidence="1">UH-Tt-Lm1</strain>
    </source>
</reference>
<evidence type="ECO:0000313" key="1">
    <source>
        <dbReference type="EMBL" id="KAF9781719.1"/>
    </source>
</evidence>
<reference evidence="1" key="1">
    <citation type="journal article" date="2020" name="Nat. Commun.">
        <title>Large-scale genome sequencing of mycorrhizal fungi provides insights into the early evolution of symbiotic traits.</title>
        <authorList>
            <person name="Miyauchi S."/>
            <person name="Kiss E."/>
            <person name="Kuo A."/>
            <person name="Drula E."/>
            <person name="Kohler A."/>
            <person name="Sanchez-Garcia M."/>
            <person name="Morin E."/>
            <person name="Andreopoulos B."/>
            <person name="Barry K.W."/>
            <person name="Bonito G."/>
            <person name="Buee M."/>
            <person name="Carver A."/>
            <person name="Chen C."/>
            <person name="Cichocki N."/>
            <person name="Clum A."/>
            <person name="Culley D."/>
            <person name="Crous P.W."/>
            <person name="Fauchery L."/>
            <person name="Girlanda M."/>
            <person name="Hayes R.D."/>
            <person name="Keri Z."/>
            <person name="LaButti K."/>
            <person name="Lipzen A."/>
            <person name="Lombard V."/>
            <person name="Magnuson J."/>
            <person name="Maillard F."/>
            <person name="Murat C."/>
            <person name="Nolan M."/>
            <person name="Ohm R.A."/>
            <person name="Pangilinan J."/>
            <person name="Pereira M.F."/>
            <person name="Perotto S."/>
            <person name="Peter M."/>
            <person name="Pfister S."/>
            <person name="Riley R."/>
            <person name="Sitrit Y."/>
            <person name="Stielow J.B."/>
            <person name="Szollosi G."/>
            <person name="Zifcakova L."/>
            <person name="Stursova M."/>
            <person name="Spatafora J.W."/>
            <person name="Tedersoo L."/>
            <person name="Vaario L.M."/>
            <person name="Yamada A."/>
            <person name="Yan M."/>
            <person name="Wang P."/>
            <person name="Xu J."/>
            <person name="Bruns T."/>
            <person name="Baldrian P."/>
            <person name="Vilgalys R."/>
            <person name="Dunand C."/>
            <person name="Henrissat B."/>
            <person name="Grigoriev I.V."/>
            <person name="Hibbett D."/>
            <person name="Nagy L.G."/>
            <person name="Martin F.M."/>
        </authorList>
    </citation>
    <scope>NUCLEOTIDE SEQUENCE</scope>
    <source>
        <strain evidence="1">UH-Tt-Lm1</strain>
    </source>
</reference>
<dbReference type="EMBL" id="WIUZ02000013">
    <property type="protein sequence ID" value="KAF9781719.1"/>
    <property type="molecule type" value="Genomic_DNA"/>
</dbReference>
<gene>
    <name evidence="1" type="ORF">BJ322DRAFT_240621</name>
</gene>
<protein>
    <recommendedName>
        <fullName evidence="3">F-box domain-containing protein</fullName>
    </recommendedName>
</protein>
<comment type="caution">
    <text evidence="1">The sequence shown here is derived from an EMBL/GenBank/DDBJ whole genome shotgun (WGS) entry which is preliminary data.</text>
</comment>